<dbReference type="InterPro" id="IPR025159">
    <property type="entry name" value="AbiEi_N"/>
</dbReference>
<proteinExistence type="predicted"/>
<evidence type="ECO:0000313" key="3">
    <source>
        <dbReference type="Proteomes" id="UP000240542"/>
    </source>
</evidence>
<evidence type="ECO:0000313" key="2">
    <source>
        <dbReference type="EMBL" id="PSK92312.1"/>
    </source>
</evidence>
<keyword evidence="3" id="KW-1185">Reference proteome</keyword>
<dbReference type="Proteomes" id="UP000240542">
    <property type="component" value="Unassembled WGS sequence"/>
</dbReference>
<sequence>MAELSNANSLAASQHWVLSRAQALGCGLSPAQIASLVRSRRWRRLRPGVYLARGDPAPSLAARVVAVQLAYGPRSVAVGPTAARLWRIQGLLPGPGYDHLHLSVAGRGSSRGGDGLRLHGWTVPPGEITMRGGIRLTTPARTLRDTVLCTDRHSAVSAIDSALYQGLVAPADLPALAEANAGRPGAPRSRPWWALADPRAQSTFESRLRLICVDAGIAPETLQYPVRDSTGAPVGYVDLAWPGRGVAAEADGTGPHTLPDALFGDRRRQNGIAVAPERLVLLRFAWRDLGRPAEIAAMIRAALRQGAAPAPRTAP</sequence>
<comment type="caution">
    <text evidence="2">The sequence shown here is derived from an EMBL/GenBank/DDBJ whole genome shotgun (WGS) entry which is preliminary data.</text>
</comment>
<dbReference type="Pfam" id="PF13338">
    <property type="entry name" value="AbiEi_4"/>
    <property type="match status" value="1"/>
</dbReference>
<feature type="domain" description="AbiEi antitoxin N-terminal" evidence="1">
    <location>
        <begin position="10"/>
        <end position="51"/>
    </location>
</feature>
<reference evidence="2 3" key="1">
    <citation type="submission" date="2018-03" db="EMBL/GenBank/DDBJ databases">
        <title>Genomic Encyclopedia of Archaeal and Bacterial Type Strains, Phase II (KMG-II): from individual species to whole genera.</title>
        <authorList>
            <person name="Goeker M."/>
        </authorList>
    </citation>
    <scope>NUCLEOTIDE SEQUENCE [LARGE SCALE GENOMIC DNA]</scope>
    <source>
        <strain evidence="2 3">DSM 45312</strain>
    </source>
</reference>
<dbReference type="EMBL" id="PYGA01000018">
    <property type="protein sequence ID" value="PSK92312.1"/>
    <property type="molecule type" value="Genomic_DNA"/>
</dbReference>
<dbReference type="RefSeq" id="WP_106585319.1">
    <property type="nucleotide sequence ID" value="NZ_PYGA01000018.1"/>
</dbReference>
<protein>
    <submittedName>
        <fullName evidence="2">Putative AbiEi antitoxin of type IV toxin-antitoxin system</fullName>
    </submittedName>
</protein>
<name>A0A2P8D538_9ACTN</name>
<evidence type="ECO:0000259" key="1">
    <source>
        <dbReference type="Pfam" id="PF13338"/>
    </source>
</evidence>
<dbReference type="OrthoDB" id="5143202at2"/>
<gene>
    <name evidence="2" type="ORF">CLV63_11871</name>
</gene>
<organism evidence="2 3">
    <name type="scientific">Murinocardiopsis flavida</name>
    <dbReference type="NCBI Taxonomy" id="645275"/>
    <lineage>
        <taxon>Bacteria</taxon>
        <taxon>Bacillati</taxon>
        <taxon>Actinomycetota</taxon>
        <taxon>Actinomycetes</taxon>
        <taxon>Streptosporangiales</taxon>
        <taxon>Nocardiopsidaceae</taxon>
        <taxon>Murinocardiopsis</taxon>
    </lineage>
</organism>
<accession>A0A2P8D538</accession>
<dbReference type="AlphaFoldDB" id="A0A2P8D538"/>